<evidence type="ECO:0000313" key="1">
    <source>
        <dbReference type="EMBL" id="WHS64145.1"/>
    </source>
</evidence>
<dbReference type="RefSeq" id="WP_283485292.1">
    <property type="nucleotide sequence ID" value="NZ_CP125947.1"/>
</dbReference>
<dbReference type="Proteomes" id="UP001240697">
    <property type="component" value="Chromosome"/>
</dbReference>
<dbReference type="EMBL" id="CP125947">
    <property type="protein sequence ID" value="WHS64145.1"/>
    <property type="molecule type" value="Genomic_DNA"/>
</dbReference>
<organism evidence="1 2">
    <name type="scientific">Comamonas resistens</name>
    <dbReference type="NCBI Taxonomy" id="3046670"/>
    <lineage>
        <taxon>Bacteria</taxon>
        <taxon>Pseudomonadati</taxon>
        <taxon>Pseudomonadota</taxon>
        <taxon>Betaproteobacteria</taxon>
        <taxon>Burkholderiales</taxon>
        <taxon>Comamonadaceae</taxon>
        <taxon>Comamonas</taxon>
    </lineage>
</organism>
<evidence type="ECO:0000313" key="2">
    <source>
        <dbReference type="Proteomes" id="UP001240697"/>
    </source>
</evidence>
<keyword evidence="2" id="KW-1185">Reference proteome</keyword>
<name>A0ABY8SP64_9BURK</name>
<sequence length="141" mass="15771">MYSVFPLQPELCAWLDEEGLAYPKEPSRNPRLSEIKAVIAANPRWQAELSDEQIGKRWSALLTMAGEAGRKPWCMLQIMELRPAENEFYFEKGDPVMILKFLCDLCVTTGPLVLISDAGDVPLVVQAGDNARALFDGWGNE</sequence>
<protein>
    <submittedName>
        <fullName evidence="1">Uncharacterized protein</fullName>
    </submittedName>
</protein>
<gene>
    <name evidence="1" type="ORF">QMY55_16755</name>
</gene>
<reference evidence="1 2" key="1">
    <citation type="submission" date="2023-05" db="EMBL/GenBank/DDBJ databases">
        <authorList>
            <person name="Yin Y."/>
            <person name="Lu Z."/>
        </authorList>
    </citation>
    <scope>NUCLEOTIDE SEQUENCE [LARGE SCALE GENOMIC DNA]</scope>
    <source>
        <strain evidence="1 2">ZM22</strain>
    </source>
</reference>
<proteinExistence type="predicted"/>
<accession>A0ABY8SP64</accession>